<evidence type="ECO:0000313" key="2">
    <source>
        <dbReference type="Proteomes" id="UP001386955"/>
    </source>
</evidence>
<comment type="caution">
    <text evidence="1">The sequence shown here is derived from an EMBL/GenBank/DDBJ whole genome shotgun (WGS) entry which is preliminary data.</text>
</comment>
<dbReference type="Proteomes" id="UP001386955">
    <property type="component" value="Unassembled WGS sequence"/>
</dbReference>
<dbReference type="AlphaFoldDB" id="A0AAN9RZK8"/>
<proteinExistence type="predicted"/>
<accession>A0AAN9RZK8</accession>
<reference evidence="1 2" key="1">
    <citation type="submission" date="2024-01" db="EMBL/GenBank/DDBJ databases">
        <title>The genomes of 5 underutilized Papilionoideae crops provide insights into root nodulation and disease resistanc.</title>
        <authorList>
            <person name="Jiang F."/>
        </authorList>
    </citation>
    <scope>NUCLEOTIDE SEQUENCE [LARGE SCALE GENOMIC DNA]</scope>
    <source>
        <strain evidence="1">DUOXIRENSHENG_FW03</strain>
        <tissue evidence="1">Leaves</tissue>
    </source>
</reference>
<dbReference type="EMBL" id="JAYMYS010000007">
    <property type="protein sequence ID" value="KAK7386419.1"/>
    <property type="molecule type" value="Genomic_DNA"/>
</dbReference>
<protein>
    <submittedName>
        <fullName evidence="1">Uncharacterized protein</fullName>
    </submittedName>
</protein>
<name>A0AAN9RZK8_PSOTE</name>
<gene>
    <name evidence="1" type="ORF">VNO78_26638</name>
</gene>
<sequence>MKFPRMVCVSVDRCGDLLLLIRLKFTRVLAFEKQWVNCLCPGMTFAASMFLEKRIKQQTFMPIEVSVCICPMVSTYPSNHVLLRTICPLSVSFRFLFFVSNENHFTFQ</sequence>
<organism evidence="1 2">
    <name type="scientific">Psophocarpus tetragonolobus</name>
    <name type="common">Winged bean</name>
    <name type="synonym">Dolichos tetragonolobus</name>
    <dbReference type="NCBI Taxonomy" id="3891"/>
    <lineage>
        <taxon>Eukaryota</taxon>
        <taxon>Viridiplantae</taxon>
        <taxon>Streptophyta</taxon>
        <taxon>Embryophyta</taxon>
        <taxon>Tracheophyta</taxon>
        <taxon>Spermatophyta</taxon>
        <taxon>Magnoliopsida</taxon>
        <taxon>eudicotyledons</taxon>
        <taxon>Gunneridae</taxon>
        <taxon>Pentapetalae</taxon>
        <taxon>rosids</taxon>
        <taxon>fabids</taxon>
        <taxon>Fabales</taxon>
        <taxon>Fabaceae</taxon>
        <taxon>Papilionoideae</taxon>
        <taxon>50 kb inversion clade</taxon>
        <taxon>NPAAA clade</taxon>
        <taxon>indigoferoid/millettioid clade</taxon>
        <taxon>Phaseoleae</taxon>
        <taxon>Psophocarpus</taxon>
    </lineage>
</organism>
<keyword evidence="2" id="KW-1185">Reference proteome</keyword>
<evidence type="ECO:0000313" key="1">
    <source>
        <dbReference type="EMBL" id="KAK7386419.1"/>
    </source>
</evidence>